<organism evidence="2 3">
    <name type="scientific">Candidatus Macondimonas diazotrophica</name>
    <dbReference type="NCBI Taxonomy" id="2305248"/>
    <lineage>
        <taxon>Bacteria</taxon>
        <taxon>Pseudomonadati</taxon>
        <taxon>Pseudomonadota</taxon>
        <taxon>Gammaproteobacteria</taxon>
        <taxon>Chromatiales</taxon>
        <taxon>Ectothiorhodospiraceae</taxon>
        <taxon>Candidatus Macondimonas</taxon>
    </lineage>
</organism>
<sequence length="199" mass="21736">MTIYLAPTETIDFDAPNVRAKARELAASIADERALVARYFTFVRDAIKHSWDHRLNPVTCRASDVLRHGTGYCYAKSHLLAALLRASGIPAGLCYQRLAVGDAGPPYCLHGLNAVYLRDLGWYRLDARGNKPGIATRFSPPHEALAYPASGPGEQDCPHIFAEPLPVVTAALTQYADIHLIDANLPDLDLSAFDGPINR</sequence>
<dbReference type="InterPro" id="IPR038765">
    <property type="entry name" value="Papain-like_cys_pep_sf"/>
</dbReference>
<evidence type="ECO:0000313" key="3">
    <source>
        <dbReference type="Proteomes" id="UP000297890"/>
    </source>
</evidence>
<name>A0A4Z0FB98_9GAMM</name>
<dbReference type="OrthoDB" id="5296450at2"/>
<dbReference type="PANTHER" id="PTHR33490">
    <property type="entry name" value="BLR5614 PROTEIN-RELATED"/>
    <property type="match status" value="1"/>
</dbReference>
<dbReference type="Proteomes" id="UP000297890">
    <property type="component" value="Unassembled WGS sequence"/>
</dbReference>
<proteinExistence type="predicted"/>
<evidence type="ECO:0000259" key="1">
    <source>
        <dbReference type="Pfam" id="PF01841"/>
    </source>
</evidence>
<dbReference type="PANTHER" id="PTHR33490:SF3">
    <property type="entry name" value="CONSERVED INTEGRAL MEMBRANE PROTEIN"/>
    <property type="match status" value="1"/>
</dbReference>
<dbReference type="SUPFAM" id="SSF54001">
    <property type="entry name" value="Cysteine proteinases"/>
    <property type="match status" value="1"/>
</dbReference>
<dbReference type="InterPro" id="IPR002931">
    <property type="entry name" value="Transglutaminase-like"/>
</dbReference>
<reference evidence="2 3" key="1">
    <citation type="journal article" date="2019" name="ISME J.">
        <title>Candidatus Macondimonas diazotrophica, a novel gammaproteobacterial genus dominating crude-oil-contaminated coastal sediments.</title>
        <authorList>
            <person name="Karthikeyan S."/>
            <person name="Konstantinidis K."/>
        </authorList>
    </citation>
    <scope>NUCLEOTIDE SEQUENCE [LARGE SCALE GENOMIC DNA]</scope>
    <source>
        <strain evidence="2 3">KTK01</strain>
    </source>
</reference>
<gene>
    <name evidence="2" type="ORF">E4680_06155</name>
</gene>
<dbReference type="AlphaFoldDB" id="A0A4Z0FB98"/>
<keyword evidence="3" id="KW-1185">Reference proteome</keyword>
<accession>A0A4Z0FB98</accession>
<evidence type="ECO:0000313" key="2">
    <source>
        <dbReference type="EMBL" id="TFZ82955.1"/>
    </source>
</evidence>
<dbReference type="EMBL" id="SRIO01000006">
    <property type="protein sequence ID" value="TFZ82955.1"/>
    <property type="molecule type" value="Genomic_DNA"/>
</dbReference>
<dbReference type="Pfam" id="PF01841">
    <property type="entry name" value="Transglut_core"/>
    <property type="match status" value="1"/>
</dbReference>
<comment type="caution">
    <text evidence="2">The sequence shown here is derived from an EMBL/GenBank/DDBJ whole genome shotgun (WGS) entry which is preliminary data.</text>
</comment>
<protein>
    <submittedName>
        <fullName evidence="2">Transglutaminase family protein</fullName>
    </submittedName>
</protein>
<feature type="domain" description="Transglutaminase-like" evidence="1">
    <location>
        <begin position="21"/>
        <end position="127"/>
    </location>
</feature>
<dbReference type="Gene3D" id="3.10.620.30">
    <property type="match status" value="1"/>
</dbReference>